<dbReference type="Gene3D" id="6.10.340.10">
    <property type="match status" value="1"/>
</dbReference>
<keyword evidence="4" id="KW-0597">Phosphoprotein</keyword>
<evidence type="ECO:0000313" key="11">
    <source>
        <dbReference type="EMBL" id="SHG21432.1"/>
    </source>
</evidence>
<dbReference type="AlphaFoldDB" id="A0A1M5HZW5"/>
<dbReference type="Gene3D" id="3.30.565.10">
    <property type="entry name" value="Histidine kinase-like ATPase, C-terminal domain"/>
    <property type="match status" value="1"/>
</dbReference>
<keyword evidence="8" id="KW-0812">Transmembrane</keyword>
<dbReference type="Pfam" id="PF02518">
    <property type="entry name" value="HATPase_c"/>
    <property type="match status" value="1"/>
</dbReference>
<dbReference type="EMBL" id="FQWD01000002">
    <property type="protein sequence ID" value="SHG21432.1"/>
    <property type="molecule type" value="Genomic_DNA"/>
</dbReference>
<dbReference type="InterPro" id="IPR004358">
    <property type="entry name" value="Sig_transdc_His_kin-like_C"/>
</dbReference>
<comment type="subcellular location">
    <subcellularLocation>
        <location evidence="2">Membrane</location>
    </subcellularLocation>
</comment>
<dbReference type="Pfam" id="PF00672">
    <property type="entry name" value="HAMP"/>
    <property type="match status" value="1"/>
</dbReference>
<evidence type="ECO:0000256" key="4">
    <source>
        <dbReference type="ARBA" id="ARBA00022553"/>
    </source>
</evidence>
<dbReference type="Proteomes" id="UP000184520">
    <property type="component" value="Unassembled WGS sequence"/>
</dbReference>
<evidence type="ECO:0000256" key="1">
    <source>
        <dbReference type="ARBA" id="ARBA00000085"/>
    </source>
</evidence>
<dbReference type="InterPro" id="IPR003594">
    <property type="entry name" value="HATPase_dom"/>
</dbReference>
<keyword evidence="12" id="KW-1185">Reference proteome</keyword>
<organism evidence="11 12">
    <name type="scientific">Marisediminitalea aggregata</name>
    <dbReference type="NCBI Taxonomy" id="634436"/>
    <lineage>
        <taxon>Bacteria</taxon>
        <taxon>Pseudomonadati</taxon>
        <taxon>Pseudomonadota</taxon>
        <taxon>Gammaproteobacteria</taxon>
        <taxon>Alteromonadales</taxon>
        <taxon>Alteromonadaceae</taxon>
        <taxon>Marisediminitalea</taxon>
    </lineage>
</organism>
<feature type="coiled-coil region" evidence="7">
    <location>
        <begin position="211"/>
        <end position="287"/>
    </location>
</feature>
<gene>
    <name evidence="11" type="ORF">SAMN05216361_1703</name>
</gene>
<dbReference type="PROSITE" id="PS50109">
    <property type="entry name" value="HIS_KIN"/>
    <property type="match status" value="1"/>
</dbReference>
<feature type="transmembrane region" description="Helical" evidence="8">
    <location>
        <begin position="155"/>
        <end position="178"/>
    </location>
</feature>
<feature type="domain" description="HAMP" evidence="10">
    <location>
        <begin position="176"/>
        <end position="233"/>
    </location>
</feature>
<feature type="transmembrane region" description="Helical" evidence="8">
    <location>
        <begin position="12"/>
        <end position="32"/>
    </location>
</feature>
<evidence type="ECO:0000259" key="10">
    <source>
        <dbReference type="PROSITE" id="PS50885"/>
    </source>
</evidence>
<feature type="domain" description="Histidine kinase" evidence="9">
    <location>
        <begin position="296"/>
        <end position="545"/>
    </location>
</feature>
<evidence type="ECO:0000259" key="9">
    <source>
        <dbReference type="PROSITE" id="PS50109"/>
    </source>
</evidence>
<dbReference type="InterPro" id="IPR005467">
    <property type="entry name" value="His_kinase_dom"/>
</dbReference>
<keyword evidence="6" id="KW-0418">Kinase</keyword>
<dbReference type="GO" id="GO:0016020">
    <property type="term" value="C:membrane"/>
    <property type="evidence" value="ECO:0007669"/>
    <property type="project" value="UniProtKB-SubCell"/>
</dbReference>
<evidence type="ECO:0000256" key="7">
    <source>
        <dbReference type="SAM" id="Coils"/>
    </source>
</evidence>
<accession>A0A1M5HZW5</accession>
<name>A0A1M5HZW5_9ALTE</name>
<keyword evidence="7" id="KW-0175">Coiled coil</keyword>
<evidence type="ECO:0000256" key="2">
    <source>
        <dbReference type="ARBA" id="ARBA00004370"/>
    </source>
</evidence>
<dbReference type="SUPFAM" id="SSF47384">
    <property type="entry name" value="Homodimeric domain of signal transducing histidine kinase"/>
    <property type="match status" value="1"/>
</dbReference>
<keyword evidence="5" id="KW-0808">Transferase</keyword>
<dbReference type="Gene3D" id="1.10.287.130">
    <property type="match status" value="1"/>
</dbReference>
<dbReference type="PRINTS" id="PR00344">
    <property type="entry name" value="BCTRLSENSOR"/>
</dbReference>
<dbReference type="GO" id="GO:0000155">
    <property type="term" value="F:phosphorelay sensor kinase activity"/>
    <property type="evidence" value="ECO:0007669"/>
    <property type="project" value="InterPro"/>
</dbReference>
<evidence type="ECO:0000256" key="8">
    <source>
        <dbReference type="SAM" id="Phobius"/>
    </source>
</evidence>
<dbReference type="STRING" id="634436.SAMN05216361_1703"/>
<dbReference type="RefSeq" id="WP_073320711.1">
    <property type="nucleotide sequence ID" value="NZ_FQWD01000002.1"/>
</dbReference>
<evidence type="ECO:0000256" key="3">
    <source>
        <dbReference type="ARBA" id="ARBA00012438"/>
    </source>
</evidence>
<dbReference type="OrthoDB" id="9772100at2"/>
<keyword evidence="8" id="KW-1133">Transmembrane helix</keyword>
<sequence>MRLSLRTKTIAGTAIIEATLLVVLIVTSLSFINSLTEDSVLKRTSTTTNLFASTTKDALLTLDLASLEASVQELMTNPDIAYVRVIDNQQRILAVSGDTSSLSSGFTADTTLANVNDGVFDSNRRIVVSGHYYGEIQLGIDIGYVQSSLIQIRNWIVSLALIELGLVALFSYGLGTYLTSQLNTLRQGAKDIVNAIKTSNFNTAPIAEKGHDELTELAKTFNLLVKNLETEYQSRLEAENELTQLNQSLEEKIARRTQALSEKNELLEQSNKELKETQQQLFQAEKMASVGQLAAGVAHEINNPVGFVSSNLNTLTDYLSMFQILMTLVKKLQPDADIEAQKALITEIHQFYAQHDFDFISEDVTPLIEESVEGLARVSEIVKGLKVFSRIDSDEKQWFDLNHCLNTTLTMVNNKLKYICKVEKQFADLPRVYFNVGKLTQVFTNLLINAGQAIEATGKQGVITVHTYLQGKQVIVDITDTGCGISEENLEKLFNPFFTTKPEGQGTGLGLSITYGIIQEHGGSIEVTSKEGEGSRFIITLPVGDNSQPLQTQTSEAQ</sequence>
<dbReference type="EC" id="2.7.13.3" evidence="3"/>
<comment type="catalytic activity">
    <reaction evidence="1">
        <text>ATP + protein L-histidine = ADP + protein N-phospho-L-histidine.</text>
        <dbReference type="EC" id="2.7.13.3"/>
    </reaction>
</comment>
<evidence type="ECO:0000256" key="6">
    <source>
        <dbReference type="ARBA" id="ARBA00022777"/>
    </source>
</evidence>
<dbReference type="InterPro" id="IPR003660">
    <property type="entry name" value="HAMP_dom"/>
</dbReference>
<dbReference type="CDD" id="cd06225">
    <property type="entry name" value="HAMP"/>
    <property type="match status" value="1"/>
</dbReference>
<evidence type="ECO:0000313" key="12">
    <source>
        <dbReference type="Proteomes" id="UP000184520"/>
    </source>
</evidence>
<evidence type="ECO:0000256" key="5">
    <source>
        <dbReference type="ARBA" id="ARBA00022679"/>
    </source>
</evidence>
<dbReference type="PANTHER" id="PTHR43065:SF50">
    <property type="entry name" value="HISTIDINE KINASE"/>
    <property type="match status" value="1"/>
</dbReference>
<dbReference type="SUPFAM" id="SSF55874">
    <property type="entry name" value="ATPase domain of HSP90 chaperone/DNA topoisomerase II/histidine kinase"/>
    <property type="match status" value="1"/>
</dbReference>
<dbReference type="InterPro" id="IPR036097">
    <property type="entry name" value="HisK_dim/P_sf"/>
</dbReference>
<proteinExistence type="predicted"/>
<dbReference type="SMART" id="SM00304">
    <property type="entry name" value="HAMP"/>
    <property type="match status" value="1"/>
</dbReference>
<keyword evidence="8" id="KW-0472">Membrane</keyword>
<dbReference type="InterPro" id="IPR036890">
    <property type="entry name" value="HATPase_C_sf"/>
</dbReference>
<dbReference type="PANTHER" id="PTHR43065">
    <property type="entry name" value="SENSOR HISTIDINE KINASE"/>
    <property type="match status" value="1"/>
</dbReference>
<reference evidence="12" key="1">
    <citation type="submission" date="2016-11" db="EMBL/GenBank/DDBJ databases">
        <authorList>
            <person name="Varghese N."/>
            <person name="Submissions S."/>
        </authorList>
    </citation>
    <scope>NUCLEOTIDE SEQUENCE [LARGE SCALE GENOMIC DNA]</scope>
    <source>
        <strain evidence="12">CGMCC 1.8995</strain>
    </source>
</reference>
<protein>
    <recommendedName>
        <fullName evidence="3">histidine kinase</fullName>
        <ecNumber evidence="3">2.7.13.3</ecNumber>
    </recommendedName>
</protein>
<dbReference type="SMART" id="SM00387">
    <property type="entry name" value="HATPase_c"/>
    <property type="match status" value="1"/>
</dbReference>
<dbReference type="PROSITE" id="PS50885">
    <property type="entry name" value="HAMP"/>
    <property type="match status" value="1"/>
</dbReference>